<keyword evidence="9" id="KW-0902">Two-component regulatory system</keyword>
<dbReference type="GO" id="GO:0000155">
    <property type="term" value="F:phosphorelay sensor kinase activity"/>
    <property type="evidence" value="ECO:0007669"/>
    <property type="project" value="InterPro"/>
</dbReference>
<keyword evidence="8 11" id="KW-1133">Transmembrane helix</keyword>
<dbReference type="RefSeq" id="WP_179752479.1">
    <property type="nucleotide sequence ID" value="NZ_JACCBU010000001.1"/>
</dbReference>
<dbReference type="InterPro" id="IPR003661">
    <property type="entry name" value="HisK_dim/P_dom"/>
</dbReference>
<dbReference type="Pfam" id="PF02518">
    <property type="entry name" value="HATPase_c"/>
    <property type="match status" value="1"/>
</dbReference>
<keyword evidence="4" id="KW-0597">Phosphoprotein</keyword>
<dbReference type="EMBL" id="JACCBU010000001">
    <property type="protein sequence ID" value="NYE71972.1"/>
    <property type="molecule type" value="Genomic_DNA"/>
</dbReference>
<organism evidence="14 15">
    <name type="scientific">Microlunatus parietis</name>
    <dbReference type="NCBI Taxonomy" id="682979"/>
    <lineage>
        <taxon>Bacteria</taxon>
        <taxon>Bacillati</taxon>
        <taxon>Actinomycetota</taxon>
        <taxon>Actinomycetes</taxon>
        <taxon>Propionibacteriales</taxon>
        <taxon>Propionibacteriaceae</taxon>
        <taxon>Microlunatus</taxon>
    </lineage>
</organism>
<feature type="region of interest" description="Disordered" evidence="10">
    <location>
        <begin position="368"/>
        <end position="402"/>
    </location>
</feature>
<dbReference type="InterPro" id="IPR003660">
    <property type="entry name" value="HAMP_dom"/>
</dbReference>
<dbReference type="CDD" id="cd00082">
    <property type="entry name" value="HisKA"/>
    <property type="match status" value="1"/>
</dbReference>
<gene>
    <name evidence="14" type="ORF">BKA15_003301</name>
</gene>
<dbReference type="PANTHER" id="PTHR45436">
    <property type="entry name" value="SENSOR HISTIDINE KINASE YKOH"/>
    <property type="match status" value="1"/>
</dbReference>
<keyword evidence="11" id="KW-0472">Membrane</keyword>
<dbReference type="SUPFAM" id="SSF55874">
    <property type="entry name" value="ATPase domain of HSP90 chaperone/DNA topoisomerase II/histidine kinase"/>
    <property type="match status" value="1"/>
</dbReference>
<dbReference type="AlphaFoldDB" id="A0A7Y9LBQ1"/>
<evidence type="ECO:0000313" key="14">
    <source>
        <dbReference type="EMBL" id="NYE71972.1"/>
    </source>
</evidence>
<comment type="caution">
    <text evidence="14">The sequence shown here is derived from an EMBL/GenBank/DDBJ whole genome shotgun (WGS) entry which is preliminary data.</text>
</comment>
<evidence type="ECO:0000256" key="10">
    <source>
        <dbReference type="SAM" id="MobiDB-lite"/>
    </source>
</evidence>
<keyword evidence="6 11" id="KW-0812">Transmembrane</keyword>
<evidence type="ECO:0000256" key="6">
    <source>
        <dbReference type="ARBA" id="ARBA00022692"/>
    </source>
</evidence>
<evidence type="ECO:0000259" key="12">
    <source>
        <dbReference type="PROSITE" id="PS50109"/>
    </source>
</evidence>
<dbReference type="InterPro" id="IPR036097">
    <property type="entry name" value="HisK_dim/P_sf"/>
</dbReference>
<dbReference type="SMART" id="SM00387">
    <property type="entry name" value="HATPase_c"/>
    <property type="match status" value="1"/>
</dbReference>
<evidence type="ECO:0000256" key="9">
    <source>
        <dbReference type="ARBA" id="ARBA00023012"/>
    </source>
</evidence>
<keyword evidence="7 14" id="KW-0418">Kinase</keyword>
<evidence type="ECO:0000313" key="15">
    <source>
        <dbReference type="Proteomes" id="UP000569914"/>
    </source>
</evidence>
<dbReference type="PROSITE" id="PS50885">
    <property type="entry name" value="HAMP"/>
    <property type="match status" value="1"/>
</dbReference>
<keyword evidence="15" id="KW-1185">Reference proteome</keyword>
<comment type="subcellular location">
    <subcellularLocation>
        <location evidence="2">Cell membrane</location>
    </subcellularLocation>
</comment>
<dbReference type="SUPFAM" id="SSF158472">
    <property type="entry name" value="HAMP domain-like"/>
    <property type="match status" value="1"/>
</dbReference>
<accession>A0A7Y9LBQ1</accession>
<dbReference type="InterPro" id="IPR003594">
    <property type="entry name" value="HATPase_dom"/>
</dbReference>
<dbReference type="GO" id="GO:0005886">
    <property type="term" value="C:plasma membrane"/>
    <property type="evidence" value="ECO:0007669"/>
    <property type="project" value="UniProtKB-SubCell"/>
</dbReference>
<dbReference type="InterPro" id="IPR005467">
    <property type="entry name" value="His_kinase_dom"/>
</dbReference>
<dbReference type="PANTHER" id="PTHR45436:SF5">
    <property type="entry name" value="SENSOR HISTIDINE KINASE TRCS"/>
    <property type="match status" value="1"/>
</dbReference>
<proteinExistence type="predicted"/>
<dbReference type="InterPro" id="IPR050428">
    <property type="entry name" value="TCS_sensor_his_kinase"/>
</dbReference>
<feature type="domain" description="HAMP" evidence="13">
    <location>
        <begin position="95"/>
        <end position="153"/>
    </location>
</feature>
<evidence type="ECO:0000256" key="7">
    <source>
        <dbReference type="ARBA" id="ARBA00022777"/>
    </source>
</evidence>
<evidence type="ECO:0000256" key="1">
    <source>
        <dbReference type="ARBA" id="ARBA00000085"/>
    </source>
</evidence>
<sequence>MTAQHVTLGRAFLFSWRRLRRRVGTRAQLTIVYGILAAIAATTALVAVNLAVRLVPDPLLTGGTGRLLDALMIVSAVALVTLIAGTSLVTWTITGGVLRPLNDLNAAATRAAQGPPAGRLEVREPAKVSSRDELAALAGSFNRMLARLDHQLEARRRFTAIAATELPTQLATTRQLLDAAADDWLITARTQRLIEQLSYANQRSLDLVDGLMALSRSGTVQPMITAHNLDDIIVESAVALEPLRQHHQVKIIFDIDDARAATDRTILRGIVDQLLDNAIRYNRRHGTVWVGTSRGWGRPTITISNTGEVMSQREVEHALNPTPETRTGAAAHGFGLAITQNLARSLDATLTVRADSGGGVTAQLALPAAEQTAGTATSGPVELRPTGRRPGDPAHHPAVVSH</sequence>
<evidence type="ECO:0000259" key="13">
    <source>
        <dbReference type="PROSITE" id="PS50885"/>
    </source>
</evidence>
<feature type="transmembrane region" description="Helical" evidence="11">
    <location>
        <begin position="70"/>
        <end position="93"/>
    </location>
</feature>
<dbReference type="Gene3D" id="1.10.287.130">
    <property type="match status" value="1"/>
</dbReference>
<dbReference type="InterPro" id="IPR036890">
    <property type="entry name" value="HATPase_C_sf"/>
</dbReference>
<name>A0A7Y9LBQ1_9ACTN</name>
<evidence type="ECO:0000256" key="11">
    <source>
        <dbReference type="SAM" id="Phobius"/>
    </source>
</evidence>
<evidence type="ECO:0000256" key="8">
    <source>
        <dbReference type="ARBA" id="ARBA00022989"/>
    </source>
</evidence>
<dbReference type="Pfam" id="PF00672">
    <property type="entry name" value="HAMP"/>
    <property type="match status" value="1"/>
</dbReference>
<evidence type="ECO:0000256" key="2">
    <source>
        <dbReference type="ARBA" id="ARBA00004236"/>
    </source>
</evidence>
<keyword evidence="5 14" id="KW-0808">Transferase</keyword>
<reference evidence="14 15" key="1">
    <citation type="submission" date="2020-07" db="EMBL/GenBank/DDBJ databases">
        <title>Sequencing the genomes of 1000 actinobacteria strains.</title>
        <authorList>
            <person name="Klenk H.-P."/>
        </authorList>
    </citation>
    <scope>NUCLEOTIDE SEQUENCE [LARGE SCALE GENOMIC DNA]</scope>
    <source>
        <strain evidence="14 15">DSM 22083</strain>
    </source>
</reference>
<dbReference type="Gene3D" id="3.30.565.10">
    <property type="entry name" value="Histidine kinase-like ATPase, C-terminal domain"/>
    <property type="match status" value="1"/>
</dbReference>
<feature type="transmembrane region" description="Helical" evidence="11">
    <location>
        <begin position="27"/>
        <end position="50"/>
    </location>
</feature>
<evidence type="ECO:0000256" key="3">
    <source>
        <dbReference type="ARBA" id="ARBA00012438"/>
    </source>
</evidence>
<dbReference type="PROSITE" id="PS50109">
    <property type="entry name" value="HIS_KIN"/>
    <property type="match status" value="1"/>
</dbReference>
<evidence type="ECO:0000256" key="5">
    <source>
        <dbReference type="ARBA" id="ARBA00022679"/>
    </source>
</evidence>
<evidence type="ECO:0000256" key="4">
    <source>
        <dbReference type="ARBA" id="ARBA00022553"/>
    </source>
</evidence>
<protein>
    <recommendedName>
        <fullName evidence="3">histidine kinase</fullName>
        <ecNumber evidence="3">2.7.13.3</ecNumber>
    </recommendedName>
</protein>
<dbReference type="EC" id="2.7.13.3" evidence="3"/>
<dbReference type="Proteomes" id="UP000569914">
    <property type="component" value="Unassembled WGS sequence"/>
</dbReference>
<comment type="catalytic activity">
    <reaction evidence="1">
        <text>ATP + protein L-histidine = ADP + protein N-phospho-L-histidine.</text>
        <dbReference type="EC" id="2.7.13.3"/>
    </reaction>
</comment>
<feature type="domain" description="Histidine kinase" evidence="12">
    <location>
        <begin position="161"/>
        <end position="370"/>
    </location>
</feature>
<dbReference type="CDD" id="cd06225">
    <property type="entry name" value="HAMP"/>
    <property type="match status" value="1"/>
</dbReference>
<dbReference type="SMART" id="SM00304">
    <property type="entry name" value="HAMP"/>
    <property type="match status" value="1"/>
</dbReference>
<dbReference type="SUPFAM" id="SSF47384">
    <property type="entry name" value="Homodimeric domain of signal transducing histidine kinase"/>
    <property type="match status" value="1"/>
</dbReference>